<evidence type="ECO:0000259" key="7">
    <source>
        <dbReference type="Pfam" id="PF07992"/>
    </source>
</evidence>
<dbReference type="InterPro" id="IPR023753">
    <property type="entry name" value="FAD/NAD-binding_dom"/>
</dbReference>
<dbReference type="EMBL" id="UOEK01000427">
    <property type="protein sequence ID" value="VAW07915.1"/>
    <property type="molecule type" value="Genomic_DNA"/>
</dbReference>
<dbReference type="Pfam" id="PF07992">
    <property type="entry name" value="Pyr_redox_2"/>
    <property type="match status" value="1"/>
</dbReference>
<dbReference type="InterPro" id="IPR036188">
    <property type="entry name" value="FAD/NAD-bd_sf"/>
</dbReference>
<dbReference type="AlphaFoldDB" id="A0A3B0SQ30"/>
<dbReference type="InterPro" id="IPR016156">
    <property type="entry name" value="FAD/NAD-linked_Rdtase_dimer_sf"/>
</dbReference>
<organism evidence="8">
    <name type="scientific">hydrothermal vent metagenome</name>
    <dbReference type="NCBI Taxonomy" id="652676"/>
    <lineage>
        <taxon>unclassified sequences</taxon>
        <taxon>metagenomes</taxon>
        <taxon>ecological metagenomes</taxon>
    </lineage>
</organism>
<evidence type="ECO:0000256" key="1">
    <source>
        <dbReference type="ARBA" id="ARBA00001974"/>
    </source>
</evidence>
<evidence type="ECO:0000259" key="6">
    <source>
        <dbReference type="Pfam" id="PF02852"/>
    </source>
</evidence>
<dbReference type="PRINTS" id="PR00368">
    <property type="entry name" value="FADPNR"/>
</dbReference>
<evidence type="ECO:0000256" key="5">
    <source>
        <dbReference type="ARBA" id="ARBA00023002"/>
    </source>
</evidence>
<dbReference type="Gene3D" id="3.50.50.60">
    <property type="entry name" value="FAD/NAD(P)-binding domain"/>
    <property type="match status" value="2"/>
</dbReference>
<dbReference type="GO" id="GO:0050660">
    <property type="term" value="F:flavin adenine dinucleotide binding"/>
    <property type="evidence" value="ECO:0007669"/>
    <property type="project" value="TreeGrafter"/>
</dbReference>
<accession>A0A3B0SQ30</accession>
<dbReference type="PRINTS" id="PR00411">
    <property type="entry name" value="PNDRDTASEI"/>
</dbReference>
<keyword evidence="5 8" id="KW-0560">Oxidoreductase</keyword>
<dbReference type="FunFam" id="3.30.390.30:FF:000001">
    <property type="entry name" value="Dihydrolipoyl dehydrogenase"/>
    <property type="match status" value="1"/>
</dbReference>
<sequence>MQNHNDMRLLVIGGGPAGHAAATVAATIGVQVTVVEENVIGGAAHLWDCIPSKAMVASSMRISAIRNAGRLGIDEVGPVHLDMGVLSAHLKGISSKIEHSMVELLESQGVEMIHGRARLTGPHTAVAETADGTVSLEFDKVLLSTGSRPWVPDWATPDERLFTTREVYSLPEQPEHVVVVGSGVTGVEMVHIFSSLGSKVTLLVSRHHVLPHRDAEVAMVLEDSFIERGVALLKGSRASGVERTEGGVIVHTEDGRSIEASHCLLAVGSVPNSADLGLETAGVETSRGYIPVDEYNVTNVPHIYAAGDVCGKLPLSSVATMQGRKIAKYIVGHDVTPLDYRKVAQAIFTEPEIASVGLEEVDAASEGRKVRITKVPLAANPRALIQGNAHGFVKVISDPATRIVLGGTVVGHHASELIAPIALAVTAHLRVDALLETLMVHPSLVESISEAAE</sequence>
<dbReference type="InterPro" id="IPR004099">
    <property type="entry name" value="Pyr_nucl-diS_OxRdtase_dimer"/>
</dbReference>
<comment type="cofactor">
    <cofactor evidence="1">
        <name>FAD</name>
        <dbReference type="ChEBI" id="CHEBI:57692"/>
    </cofactor>
</comment>
<dbReference type="NCBIfam" id="NF005883">
    <property type="entry name" value="PRK07845.1"/>
    <property type="match status" value="1"/>
</dbReference>
<name>A0A3B0SQ30_9ZZZZ</name>
<feature type="domain" description="FAD/NAD(P)-binding" evidence="7">
    <location>
        <begin position="8"/>
        <end position="323"/>
    </location>
</feature>
<dbReference type="GO" id="GO:0003955">
    <property type="term" value="F:NAD(P)H dehydrogenase (quinone) activity"/>
    <property type="evidence" value="ECO:0007669"/>
    <property type="project" value="TreeGrafter"/>
</dbReference>
<evidence type="ECO:0000256" key="2">
    <source>
        <dbReference type="ARBA" id="ARBA00007532"/>
    </source>
</evidence>
<dbReference type="Gene3D" id="3.30.390.30">
    <property type="match status" value="1"/>
</dbReference>
<dbReference type="PANTHER" id="PTHR43014">
    <property type="entry name" value="MERCURIC REDUCTASE"/>
    <property type="match status" value="1"/>
</dbReference>
<evidence type="ECO:0000256" key="3">
    <source>
        <dbReference type="ARBA" id="ARBA00022630"/>
    </source>
</evidence>
<feature type="domain" description="Pyridine nucleotide-disulphide oxidoreductase dimerisation" evidence="6">
    <location>
        <begin position="343"/>
        <end position="452"/>
    </location>
</feature>
<evidence type="ECO:0000313" key="8">
    <source>
        <dbReference type="EMBL" id="VAW07915.1"/>
    </source>
</evidence>
<dbReference type="InterPro" id="IPR001100">
    <property type="entry name" value="Pyr_nuc-diS_OxRdtase"/>
</dbReference>
<comment type="similarity">
    <text evidence="2">Belongs to the class-I pyridine nucleotide-disulfide oxidoreductase family.</text>
</comment>
<dbReference type="SUPFAM" id="SSF55424">
    <property type="entry name" value="FAD/NAD-linked reductases, dimerisation (C-terminal) domain"/>
    <property type="match status" value="1"/>
</dbReference>
<dbReference type="Pfam" id="PF02852">
    <property type="entry name" value="Pyr_redox_dim"/>
    <property type="match status" value="1"/>
</dbReference>
<dbReference type="SUPFAM" id="SSF51905">
    <property type="entry name" value="FAD/NAD(P)-binding domain"/>
    <property type="match status" value="1"/>
</dbReference>
<dbReference type="EC" id="1.8.1.4" evidence="8"/>
<keyword evidence="4" id="KW-0274">FAD</keyword>
<dbReference type="PANTHER" id="PTHR43014:SF1">
    <property type="entry name" value="NAD(P)H DEHYDROGENASE (QUINONE)"/>
    <property type="match status" value="1"/>
</dbReference>
<keyword evidence="3" id="KW-0285">Flavoprotein</keyword>
<gene>
    <name evidence="8" type="ORF">MNBD_ACTINO02-979</name>
</gene>
<dbReference type="PIRSF" id="PIRSF000350">
    <property type="entry name" value="Mercury_reductase_MerA"/>
    <property type="match status" value="1"/>
</dbReference>
<reference evidence="8" key="1">
    <citation type="submission" date="2018-06" db="EMBL/GenBank/DDBJ databases">
        <authorList>
            <person name="Zhirakovskaya E."/>
        </authorList>
    </citation>
    <scope>NUCLEOTIDE SEQUENCE</scope>
</reference>
<evidence type="ECO:0000256" key="4">
    <source>
        <dbReference type="ARBA" id="ARBA00022827"/>
    </source>
</evidence>
<protein>
    <submittedName>
        <fullName evidence="8">Dihydrolipoamide dehydrogenase</fullName>
        <ecNumber evidence="8">1.8.1.4</ecNumber>
    </submittedName>
</protein>
<proteinExistence type="inferred from homology"/>
<dbReference type="GO" id="GO:0004148">
    <property type="term" value="F:dihydrolipoyl dehydrogenase (NADH) activity"/>
    <property type="evidence" value="ECO:0007669"/>
    <property type="project" value="UniProtKB-EC"/>
</dbReference>